<evidence type="ECO:0000256" key="1">
    <source>
        <dbReference type="ARBA" id="ARBA00004733"/>
    </source>
</evidence>
<comment type="caution">
    <text evidence="11">The sequence shown here is derived from an EMBL/GenBank/DDBJ whole genome shotgun (WGS) entry which is preliminary data.</text>
</comment>
<evidence type="ECO:0000256" key="3">
    <source>
        <dbReference type="ARBA" id="ARBA00022605"/>
    </source>
</evidence>
<evidence type="ECO:0000256" key="8">
    <source>
        <dbReference type="HAMAP-Rule" id="MF_00131"/>
    </source>
</evidence>
<evidence type="ECO:0000256" key="10">
    <source>
        <dbReference type="SAM" id="MobiDB-lite"/>
    </source>
</evidence>
<dbReference type="Gene3D" id="3.20.20.70">
    <property type="entry name" value="Aldolase class I"/>
    <property type="match status" value="1"/>
</dbReference>
<dbReference type="InterPro" id="IPR011060">
    <property type="entry name" value="RibuloseP-bd_barrel"/>
</dbReference>
<dbReference type="EC" id="4.2.1.20" evidence="8"/>
<evidence type="ECO:0000256" key="6">
    <source>
        <dbReference type="ARBA" id="ARBA00023239"/>
    </source>
</evidence>
<comment type="pathway">
    <text evidence="1 8">Amino-acid biosynthesis; L-tryptophan biosynthesis; L-tryptophan from chorismate: step 5/5.</text>
</comment>
<reference evidence="11 12" key="1">
    <citation type="submission" date="2019-07" db="EMBL/GenBank/DDBJ databases">
        <title>Whole genome shotgun sequence of Kocuria flava NBRC 107626.</title>
        <authorList>
            <person name="Hosoyama A."/>
            <person name="Uohara A."/>
            <person name="Ohji S."/>
            <person name="Ichikawa N."/>
        </authorList>
    </citation>
    <scope>NUCLEOTIDE SEQUENCE [LARGE SCALE GENOMIC DNA]</scope>
    <source>
        <strain evidence="11 12">NBRC 107626</strain>
    </source>
</reference>
<dbReference type="HAMAP" id="MF_00131">
    <property type="entry name" value="Trp_synth_alpha"/>
    <property type="match status" value="1"/>
</dbReference>
<gene>
    <name evidence="8 11" type="primary">trpA</name>
    <name evidence="11" type="ORF">KFL01_26110</name>
</gene>
<dbReference type="CDD" id="cd04724">
    <property type="entry name" value="Tryptophan_synthase_alpha"/>
    <property type="match status" value="1"/>
</dbReference>
<accession>A0ABQ0X7D5</accession>
<dbReference type="PROSITE" id="PS00167">
    <property type="entry name" value="TRP_SYNTHASE_ALPHA"/>
    <property type="match status" value="1"/>
</dbReference>
<keyword evidence="5 8" id="KW-0057">Aromatic amino acid biosynthesis</keyword>
<organism evidence="11 12">
    <name type="scientific">Kocuria flava</name>
    <dbReference type="NCBI Taxonomy" id="446860"/>
    <lineage>
        <taxon>Bacteria</taxon>
        <taxon>Bacillati</taxon>
        <taxon>Actinomycetota</taxon>
        <taxon>Actinomycetes</taxon>
        <taxon>Micrococcales</taxon>
        <taxon>Micrococcaceae</taxon>
        <taxon>Kocuria</taxon>
    </lineage>
</organism>
<evidence type="ECO:0000256" key="9">
    <source>
        <dbReference type="RuleBase" id="RU003662"/>
    </source>
</evidence>
<keyword evidence="3 8" id="KW-0028">Amino-acid biosynthesis</keyword>
<dbReference type="NCBIfam" id="TIGR00262">
    <property type="entry name" value="trpA"/>
    <property type="match status" value="1"/>
</dbReference>
<dbReference type="EMBL" id="BJZR01000102">
    <property type="protein sequence ID" value="GEO93305.1"/>
    <property type="molecule type" value="Genomic_DNA"/>
</dbReference>
<evidence type="ECO:0000313" key="12">
    <source>
        <dbReference type="Proteomes" id="UP000321155"/>
    </source>
</evidence>
<dbReference type="InterPro" id="IPR013785">
    <property type="entry name" value="Aldolase_TIM"/>
</dbReference>
<proteinExistence type="inferred from homology"/>
<keyword evidence="4 8" id="KW-0822">Tryptophan biosynthesis</keyword>
<keyword evidence="6 8" id="KW-0456">Lyase</keyword>
<dbReference type="Proteomes" id="UP000321155">
    <property type="component" value="Unassembled WGS sequence"/>
</dbReference>
<dbReference type="Pfam" id="PF00290">
    <property type="entry name" value="Trp_syntA"/>
    <property type="match status" value="1"/>
</dbReference>
<feature type="active site" description="Proton acceptor" evidence="8">
    <location>
        <position position="86"/>
    </location>
</feature>
<dbReference type="SUPFAM" id="SSF51366">
    <property type="entry name" value="Ribulose-phoshate binding barrel"/>
    <property type="match status" value="1"/>
</dbReference>
<feature type="region of interest" description="Disordered" evidence="10">
    <location>
        <begin position="1"/>
        <end position="24"/>
    </location>
</feature>
<comment type="subunit">
    <text evidence="2 8">Tetramer of two alpha and two beta chains.</text>
</comment>
<dbReference type="InterPro" id="IPR002028">
    <property type="entry name" value="Trp_synthase_suA"/>
</dbReference>
<sequence length="286" mass="29833">MTTTRHQTGGADLASRLLPPGLRPARDSRLSARLAECRAQGRPALVGYLPAGFPTVEESIEAAVALGANGADVVEIGIPYSDPVMDGPVIQQATTTALAHGFRVADVFRVVRAVAERTDAVPVVMTYWNPVLQMGVDTFAERLAEAGGAGIITPDLVPDEAGEWFEASQRHGLDRIFLVAPSSSRERLDLVAKASSGFVYAVSVMGVTGARERVSDAAEQLVADTRAAGAEHVCVGLGVSRREHVEEIGAYADGVIVGTALVKALGDGGPEAVAALTRELAGRDPS</sequence>
<evidence type="ECO:0000256" key="2">
    <source>
        <dbReference type="ARBA" id="ARBA00011270"/>
    </source>
</evidence>
<evidence type="ECO:0000313" key="11">
    <source>
        <dbReference type="EMBL" id="GEO93305.1"/>
    </source>
</evidence>
<comment type="catalytic activity">
    <reaction evidence="7 8">
        <text>(1S,2R)-1-C-(indol-3-yl)glycerol 3-phosphate + L-serine = D-glyceraldehyde 3-phosphate + L-tryptophan + H2O</text>
        <dbReference type="Rhea" id="RHEA:10532"/>
        <dbReference type="ChEBI" id="CHEBI:15377"/>
        <dbReference type="ChEBI" id="CHEBI:33384"/>
        <dbReference type="ChEBI" id="CHEBI:57912"/>
        <dbReference type="ChEBI" id="CHEBI:58866"/>
        <dbReference type="ChEBI" id="CHEBI:59776"/>
        <dbReference type="EC" id="4.2.1.20"/>
    </reaction>
</comment>
<feature type="active site" description="Proton acceptor" evidence="8">
    <location>
        <position position="75"/>
    </location>
</feature>
<comment type="similarity">
    <text evidence="8 9">Belongs to the TrpA family.</text>
</comment>
<evidence type="ECO:0000256" key="4">
    <source>
        <dbReference type="ARBA" id="ARBA00022822"/>
    </source>
</evidence>
<dbReference type="PANTHER" id="PTHR43406:SF1">
    <property type="entry name" value="TRYPTOPHAN SYNTHASE ALPHA CHAIN, CHLOROPLASTIC"/>
    <property type="match status" value="1"/>
</dbReference>
<evidence type="ECO:0000256" key="5">
    <source>
        <dbReference type="ARBA" id="ARBA00023141"/>
    </source>
</evidence>
<dbReference type="PANTHER" id="PTHR43406">
    <property type="entry name" value="TRYPTOPHAN SYNTHASE, ALPHA CHAIN"/>
    <property type="match status" value="1"/>
</dbReference>
<evidence type="ECO:0000256" key="7">
    <source>
        <dbReference type="ARBA" id="ARBA00049047"/>
    </source>
</evidence>
<dbReference type="InterPro" id="IPR018204">
    <property type="entry name" value="Trp_synthase_alpha_AS"/>
</dbReference>
<keyword evidence="12" id="KW-1185">Reference proteome</keyword>
<comment type="function">
    <text evidence="8">The alpha subunit is responsible for the aldol cleavage of indoleglycerol phosphate to indole and glyceraldehyde 3-phosphate.</text>
</comment>
<name>A0ABQ0X7D5_9MICC</name>
<protein>
    <recommendedName>
        <fullName evidence="8">Tryptophan synthase alpha chain</fullName>
        <ecNumber evidence="8">4.2.1.20</ecNumber>
    </recommendedName>
</protein>